<evidence type="ECO:0000313" key="3">
    <source>
        <dbReference type="Proteomes" id="UP000825935"/>
    </source>
</evidence>
<keyword evidence="3" id="KW-1185">Reference proteome</keyword>
<sequence length="111" mass="12476">MMSLLIICSTNMVFMRATANKEGATVKILCTQTTLSNLQVTSSTAVMVRTRLCYNADMRTIFGHDSVPGIFNDSNPSSWTFFESSRMDVYLCKGDSQTKSMFWALLVFFSQ</sequence>
<organism evidence="2 3">
    <name type="scientific">Ceratopteris richardii</name>
    <name type="common">Triangle waterfern</name>
    <dbReference type="NCBI Taxonomy" id="49495"/>
    <lineage>
        <taxon>Eukaryota</taxon>
        <taxon>Viridiplantae</taxon>
        <taxon>Streptophyta</taxon>
        <taxon>Embryophyta</taxon>
        <taxon>Tracheophyta</taxon>
        <taxon>Polypodiopsida</taxon>
        <taxon>Polypodiidae</taxon>
        <taxon>Polypodiales</taxon>
        <taxon>Pteridineae</taxon>
        <taxon>Pteridaceae</taxon>
        <taxon>Parkerioideae</taxon>
        <taxon>Ceratopteris</taxon>
    </lineage>
</organism>
<gene>
    <name evidence="2" type="ORF">KP509_39G024900</name>
</gene>
<dbReference type="Proteomes" id="UP000825935">
    <property type="component" value="Chromosome 39"/>
</dbReference>
<accession>A0A8T2PYY8</accession>
<comment type="caution">
    <text evidence="2">The sequence shown here is derived from an EMBL/GenBank/DDBJ whole genome shotgun (WGS) entry which is preliminary data.</text>
</comment>
<feature type="signal peptide" evidence="1">
    <location>
        <begin position="1"/>
        <end position="19"/>
    </location>
</feature>
<feature type="chain" id="PRO_5035741143" evidence="1">
    <location>
        <begin position="20"/>
        <end position="111"/>
    </location>
</feature>
<dbReference type="AlphaFoldDB" id="A0A8T2PYY8"/>
<reference evidence="2" key="1">
    <citation type="submission" date="2021-08" db="EMBL/GenBank/DDBJ databases">
        <title>WGS assembly of Ceratopteris richardii.</title>
        <authorList>
            <person name="Marchant D.B."/>
            <person name="Chen G."/>
            <person name="Jenkins J."/>
            <person name="Shu S."/>
            <person name="Leebens-Mack J."/>
            <person name="Grimwood J."/>
            <person name="Schmutz J."/>
            <person name="Soltis P."/>
            <person name="Soltis D."/>
            <person name="Chen Z.-H."/>
        </authorList>
    </citation>
    <scope>NUCLEOTIDE SEQUENCE</scope>
    <source>
        <strain evidence="2">Whitten #5841</strain>
        <tissue evidence="2">Leaf</tissue>
    </source>
</reference>
<evidence type="ECO:0000313" key="2">
    <source>
        <dbReference type="EMBL" id="KAH7276867.1"/>
    </source>
</evidence>
<dbReference type="EMBL" id="CM035444">
    <property type="protein sequence ID" value="KAH7276867.1"/>
    <property type="molecule type" value="Genomic_DNA"/>
</dbReference>
<keyword evidence="1" id="KW-0732">Signal</keyword>
<proteinExistence type="predicted"/>
<protein>
    <submittedName>
        <fullName evidence="2">Uncharacterized protein</fullName>
    </submittedName>
</protein>
<evidence type="ECO:0000256" key="1">
    <source>
        <dbReference type="SAM" id="SignalP"/>
    </source>
</evidence>
<name>A0A8T2PYY8_CERRI</name>